<dbReference type="InterPro" id="IPR051331">
    <property type="entry name" value="Chorismate_mutase-related"/>
</dbReference>
<dbReference type="Proteomes" id="UP001302316">
    <property type="component" value="Unassembled WGS sequence"/>
</dbReference>
<evidence type="ECO:0000256" key="2">
    <source>
        <dbReference type="ARBA" id="ARBA00023235"/>
    </source>
</evidence>
<proteinExistence type="predicted"/>
<evidence type="ECO:0000256" key="1">
    <source>
        <dbReference type="ARBA" id="ARBA00012404"/>
    </source>
</evidence>
<dbReference type="SMART" id="SM00830">
    <property type="entry name" value="CM_2"/>
    <property type="match status" value="1"/>
</dbReference>
<dbReference type="Pfam" id="PF01817">
    <property type="entry name" value="CM_2"/>
    <property type="match status" value="1"/>
</dbReference>
<keyword evidence="5" id="KW-1185">Reference proteome</keyword>
<keyword evidence="2" id="KW-0413">Isomerase</keyword>
<dbReference type="PANTHER" id="PTHR38041:SF1">
    <property type="entry name" value="CHORISMATE MUTASE"/>
    <property type="match status" value="1"/>
</dbReference>
<dbReference type="InterPro" id="IPR036263">
    <property type="entry name" value="Chorismate_II_sf"/>
</dbReference>
<reference evidence="4 5" key="1">
    <citation type="submission" date="2023-12" db="EMBL/GenBank/DDBJ databases">
        <title>Whole-genome sequencing of halo(alkali)philic microorganisms from hypersaline lakes.</title>
        <authorList>
            <person name="Sorokin D.Y."/>
            <person name="Merkel A.Y."/>
            <person name="Messina E."/>
            <person name="Yakimov M."/>
        </authorList>
    </citation>
    <scope>NUCLEOTIDE SEQUENCE [LARGE SCALE GENOMIC DNA]</scope>
    <source>
        <strain evidence="4 5">AB-CW1</strain>
    </source>
</reference>
<evidence type="ECO:0000259" key="3">
    <source>
        <dbReference type="PROSITE" id="PS51168"/>
    </source>
</evidence>
<dbReference type="GO" id="GO:0046417">
    <property type="term" value="P:chorismate metabolic process"/>
    <property type="evidence" value="ECO:0007669"/>
    <property type="project" value="InterPro"/>
</dbReference>
<evidence type="ECO:0000313" key="5">
    <source>
        <dbReference type="Proteomes" id="UP001302316"/>
    </source>
</evidence>
<dbReference type="InterPro" id="IPR002701">
    <property type="entry name" value="CM_II_prokaryot"/>
</dbReference>
<organism evidence="4 5">
    <name type="scientific">Natronospira elongata</name>
    <dbReference type="NCBI Taxonomy" id="3110268"/>
    <lineage>
        <taxon>Bacteria</taxon>
        <taxon>Pseudomonadati</taxon>
        <taxon>Pseudomonadota</taxon>
        <taxon>Gammaproteobacteria</taxon>
        <taxon>Natronospirales</taxon>
        <taxon>Natronospiraceae</taxon>
        <taxon>Natronospira</taxon>
    </lineage>
</organism>
<gene>
    <name evidence="4" type="ORF">VCB98_01315</name>
</gene>
<accession>A0AAP6JDL3</accession>
<protein>
    <recommendedName>
        <fullName evidence="1">chorismate mutase</fullName>
        <ecNumber evidence="1">5.4.99.5</ecNumber>
    </recommendedName>
</protein>
<evidence type="ECO:0000313" key="4">
    <source>
        <dbReference type="EMBL" id="MEA5444457.1"/>
    </source>
</evidence>
<dbReference type="EMBL" id="JAYGII010000002">
    <property type="protein sequence ID" value="MEA5444457.1"/>
    <property type="molecule type" value="Genomic_DNA"/>
</dbReference>
<dbReference type="SUPFAM" id="SSF48600">
    <property type="entry name" value="Chorismate mutase II"/>
    <property type="match status" value="1"/>
</dbReference>
<feature type="domain" description="Chorismate mutase" evidence="3">
    <location>
        <begin position="1"/>
        <end position="92"/>
    </location>
</feature>
<dbReference type="EC" id="5.4.99.5" evidence="1"/>
<name>A0AAP6JDL3_9GAMM</name>
<dbReference type="Gene3D" id="1.20.59.10">
    <property type="entry name" value="Chorismate mutase"/>
    <property type="match status" value="1"/>
</dbReference>
<sequence length="106" mass="12025">MDAAAGLSRSRKAIDEIDREILQLLARRTEIVSDLAVYKQALGLPVRVPERELEKTSGFRQQAAALGLDRDWAEQFLRMIMGASRQLQSRHLLRCHPHNSFKGSAR</sequence>
<dbReference type="GO" id="GO:0009697">
    <property type="term" value="P:salicylic acid biosynthetic process"/>
    <property type="evidence" value="ECO:0007669"/>
    <property type="project" value="TreeGrafter"/>
</dbReference>
<dbReference type="PROSITE" id="PS51168">
    <property type="entry name" value="CHORISMATE_MUT_2"/>
    <property type="match status" value="1"/>
</dbReference>
<dbReference type="PANTHER" id="PTHR38041">
    <property type="entry name" value="CHORISMATE MUTASE"/>
    <property type="match status" value="1"/>
</dbReference>
<dbReference type="GO" id="GO:0004106">
    <property type="term" value="F:chorismate mutase activity"/>
    <property type="evidence" value="ECO:0007669"/>
    <property type="project" value="UniProtKB-EC"/>
</dbReference>
<comment type="caution">
    <text evidence="4">The sequence shown here is derived from an EMBL/GenBank/DDBJ whole genome shotgun (WGS) entry which is preliminary data.</text>
</comment>
<dbReference type="InterPro" id="IPR036979">
    <property type="entry name" value="CM_dom_sf"/>
</dbReference>
<dbReference type="RefSeq" id="WP_346049676.1">
    <property type="nucleotide sequence ID" value="NZ_JAYGII010000002.1"/>
</dbReference>
<dbReference type="AlphaFoldDB" id="A0AAP6JDL3"/>